<gene>
    <name evidence="8" type="ORF">EQG79_18495</name>
</gene>
<dbReference type="PANTHER" id="PTHR21016">
    <property type="entry name" value="BETA-AMYLOID BINDING PROTEIN-RELATED"/>
    <property type="match status" value="1"/>
</dbReference>
<evidence type="ECO:0000256" key="2">
    <source>
        <dbReference type="ARBA" id="ARBA00022692"/>
    </source>
</evidence>
<dbReference type="Pfam" id="PF05154">
    <property type="entry name" value="TM2"/>
    <property type="match status" value="1"/>
</dbReference>
<evidence type="ECO:0000313" key="8">
    <source>
        <dbReference type="EMBL" id="RYC68353.1"/>
    </source>
</evidence>
<feature type="transmembrane region" description="Helical" evidence="5">
    <location>
        <begin position="76"/>
        <end position="96"/>
    </location>
</feature>
<evidence type="ECO:0000256" key="6">
    <source>
        <dbReference type="SAM" id="SignalP"/>
    </source>
</evidence>
<keyword evidence="6" id="KW-0732">Signal</keyword>
<dbReference type="AlphaFoldDB" id="A0A4Q2UG69"/>
<feature type="domain" description="TM2" evidence="7">
    <location>
        <begin position="73"/>
        <end position="123"/>
    </location>
</feature>
<comment type="subcellular location">
    <subcellularLocation>
        <location evidence="1">Membrane</location>
        <topology evidence="1">Multi-pass membrane protein</topology>
    </subcellularLocation>
</comment>
<feature type="transmembrane region" description="Helical" evidence="5">
    <location>
        <begin position="103"/>
        <end position="127"/>
    </location>
</feature>
<name>A0A4Q2UG69_9BACT</name>
<protein>
    <submittedName>
        <fullName evidence="8">TM2 domain-containing protein</fullName>
    </submittedName>
</protein>
<dbReference type="InterPro" id="IPR050932">
    <property type="entry name" value="TM2D1-3-like"/>
</dbReference>
<feature type="signal peptide" evidence="6">
    <location>
        <begin position="1"/>
        <end position="19"/>
    </location>
</feature>
<evidence type="ECO:0000256" key="3">
    <source>
        <dbReference type="ARBA" id="ARBA00022989"/>
    </source>
</evidence>
<dbReference type="Proteomes" id="UP000290407">
    <property type="component" value="Unassembled WGS sequence"/>
</dbReference>
<proteinExistence type="predicted"/>
<sequence>MKKLLVFCLLTVATLTTRAADLSVDAYLVDDQQVEQLFAQSEDVSLATVSTNLLQSQQLTADLTGAARVKAGGKEFVPALLLNFFLGGLGIHRFYLGTETLTWVGYILTCGGIFGIVPLVDFVVLIVNHDNLSPYIDNPKFFMWAKN</sequence>
<dbReference type="InterPro" id="IPR007829">
    <property type="entry name" value="TM2"/>
</dbReference>
<evidence type="ECO:0000256" key="4">
    <source>
        <dbReference type="ARBA" id="ARBA00023136"/>
    </source>
</evidence>
<keyword evidence="2 5" id="KW-0812">Transmembrane</keyword>
<dbReference type="GO" id="GO:0016020">
    <property type="term" value="C:membrane"/>
    <property type="evidence" value="ECO:0007669"/>
    <property type="project" value="UniProtKB-SubCell"/>
</dbReference>
<evidence type="ECO:0000256" key="1">
    <source>
        <dbReference type="ARBA" id="ARBA00004141"/>
    </source>
</evidence>
<accession>A0A4Q2UG69</accession>
<evidence type="ECO:0000313" key="9">
    <source>
        <dbReference type="Proteomes" id="UP000290407"/>
    </source>
</evidence>
<dbReference type="EMBL" id="SBLB01000005">
    <property type="protein sequence ID" value="RYC68353.1"/>
    <property type="molecule type" value="Genomic_DNA"/>
</dbReference>
<dbReference type="RefSeq" id="WP_129603133.1">
    <property type="nucleotide sequence ID" value="NZ_SBLB01000005.1"/>
</dbReference>
<evidence type="ECO:0000259" key="7">
    <source>
        <dbReference type="Pfam" id="PF05154"/>
    </source>
</evidence>
<comment type="caution">
    <text evidence="8">The sequence shown here is derived from an EMBL/GenBank/DDBJ whole genome shotgun (WGS) entry which is preliminary data.</text>
</comment>
<organism evidence="8 9">
    <name type="scientific">Spirosoma sordidisoli</name>
    <dbReference type="NCBI Taxonomy" id="2502893"/>
    <lineage>
        <taxon>Bacteria</taxon>
        <taxon>Pseudomonadati</taxon>
        <taxon>Bacteroidota</taxon>
        <taxon>Cytophagia</taxon>
        <taxon>Cytophagales</taxon>
        <taxon>Cytophagaceae</taxon>
        <taxon>Spirosoma</taxon>
    </lineage>
</organism>
<dbReference type="PANTHER" id="PTHR21016:SF25">
    <property type="entry name" value="TM2 DOMAIN-CONTAINING PROTEIN DDB_G0277895-RELATED"/>
    <property type="match status" value="1"/>
</dbReference>
<reference evidence="8 9" key="1">
    <citation type="submission" date="2019-01" db="EMBL/GenBank/DDBJ databases">
        <title>Spirosoma flava sp. nov., a propanil-degrading bacterium isolated from herbicide-contaminated soil.</title>
        <authorList>
            <person name="Zhang L."/>
            <person name="Jiang J.-D."/>
        </authorList>
    </citation>
    <scope>NUCLEOTIDE SEQUENCE [LARGE SCALE GENOMIC DNA]</scope>
    <source>
        <strain evidence="8 9">TY50</strain>
    </source>
</reference>
<keyword evidence="9" id="KW-1185">Reference proteome</keyword>
<evidence type="ECO:0000256" key="5">
    <source>
        <dbReference type="SAM" id="Phobius"/>
    </source>
</evidence>
<feature type="chain" id="PRO_5020658912" evidence="6">
    <location>
        <begin position="20"/>
        <end position="147"/>
    </location>
</feature>
<keyword evidence="4 5" id="KW-0472">Membrane</keyword>
<keyword evidence="3 5" id="KW-1133">Transmembrane helix</keyword>